<dbReference type="Pfam" id="PF07690">
    <property type="entry name" value="MFS_1"/>
    <property type="match status" value="1"/>
</dbReference>
<dbReference type="PANTHER" id="PTHR23502:SF160">
    <property type="entry name" value="MAJOR FACILITATOR SUPERFAMILY (MFS) PROFILE DOMAIN-CONTAINING PROTEIN-RELATED"/>
    <property type="match status" value="1"/>
</dbReference>
<dbReference type="PROSITE" id="PS50850">
    <property type="entry name" value="MFS"/>
    <property type="match status" value="1"/>
</dbReference>
<proteinExistence type="predicted"/>
<dbReference type="Gene3D" id="1.20.1250.20">
    <property type="entry name" value="MFS general substrate transporter like domains"/>
    <property type="match status" value="1"/>
</dbReference>
<evidence type="ECO:0000313" key="8">
    <source>
        <dbReference type="Proteomes" id="UP000070700"/>
    </source>
</evidence>
<dbReference type="GO" id="GO:0005886">
    <property type="term" value="C:plasma membrane"/>
    <property type="evidence" value="ECO:0007669"/>
    <property type="project" value="TreeGrafter"/>
</dbReference>
<evidence type="ECO:0000256" key="4">
    <source>
        <dbReference type="ARBA" id="ARBA00023136"/>
    </source>
</evidence>
<reference evidence="7 8" key="1">
    <citation type="submission" date="2015-10" db="EMBL/GenBank/DDBJ databases">
        <title>Full genome of DAOMC 229536 Phialocephala scopiformis, a fungal endophyte of spruce producing the potent anti-insectan compound rugulosin.</title>
        <authorList>
            <consortium name="DOE Joint Genome Institute"/>
            <person name="Walker A.K."/>
            <person name="Frasz S.L."/>
            <person name="Seifert K.A."/>
            <person name="Miller J.D."/>
            <person name="Mondo S.J."/>
            <person name="Labutti K."/>
            <person name="Lipzen A."/>
            <person name="Dockter R."/>
            <person name="Kennedy M."/>
            <person name="Grigoriev I.V."/>
            <person name="Spatafora J.W."/>
        </authorList>
    </citation>
    <scope>NUCLEOTIDE SEQUENCE [LARGE SCALE GENOMIC DNA]</scope>
    <source>
        <strain evidence="7 8">CBS 120377</strain>
    </source>
</reference>
<feature type="transmembrane region" description="Helical" evidence="5">
    <location>
        <begin position="421"/>
        <end position="445"/>
    </location>
</feature>
<evidence type="ECO:0000256" key="3">
    <source>
        <dbReference type="ARBA" id="ARBA00022989"/>
    </source>
</evidence>
<dbReference type="PANTHER" id="PTHR23502">
    <property type="entry name" value="MAJOR FACILITATOR SUPERFAMILY"/>
    <property type="match status" value="1"/>
</dbReference>
<keyword evidence="3 5" id="KW-1133">Transmembrane helix</keyword>
<feature type="transmembrane region" description="Helical" evidence="5">
    <location>
        <begin position="356"/>
        <end position="377"/>
    </location>
</feature>
<dbReference type="GeneID" id="28833052"/>
<feature type="transmembrane region" description="Helical" evidence="5">
    <location>
        <begin position="457"/>
        <end position="480"/>
    </location>
</feature>
<feature type="transmembrane region" description="Helical" evidence="5">
    <location>
        <begin position="51"/>
        <end position="73"/>
    </location>
</feature>
<name>A0A132B3F8_MOLSC</name>
<feature type="transmembrane region" description="Helical" evidence="5">
    <location>
        <begin position="492"/>
        <end position="510"/>
    </location>
</feature>
<feature type="transmembrane region" description="Helical" evidence="5">
    <location>
        <begin position="313"/>
        <end position="336"/>
    </location>
</feature>
<dbReference type="KEGG" id="psco:LY89DRAFT_790024"/>
<evidence type="ECO:0000256" key="5">
    <source>
        <dbReference type="SAM" id="Phobius"/>
    </source>
</evidence>
<keyword evidence="2 5" id="KW-0812">Transmembrane</keyword>
<comment type="subcellular location">
    <subcellularLocation>
        <location evidence="1">Membrane</location>
        <topology evidence="1">Multi-pass membrane protein</topology>
    </subcellularLocation>
</comment>
<protein>
    <submittedName>
        <fullName evidence="7">Major facilitator superfamily transporter</fullName>
    </submittedName>
</protein>
<sequence>MPLETRTQDYSTATQGSVFLITSDGRTLQLPIPSQSQHDPLTWSKWKRFRALCAISVFTVVGLVQVQGTSLLLDELEHEYNAVEIAPLRVDTLSSVPCIFWGIGALTWVPLSLVIGRRPVFLICTILLTFSTYLAAVSQTFYVHLLARCLQGTAGAISPSTMILTVIEMNFIHQRPRYIASFWCLTTVFSNVGLAVTPYILSLGTWRSFYWIWLGPCALTIFLALFWSPETYFERPAMAFDGHILSQAENGRVKVYSKWEDVPGGKPMPDTPHTWKTSNIIKNIIFWNRTKMGGWPAMKAFPRQLIICLFNPLIFWVLILNAFIFGSMVVTLATYVEVLMAPPYNFSFNAIGLVKFSPAIGALVAFPVSGFLTSWMVQRLARGNKGVREPEHYLPSFIVPVLTSSSSLCLFGVAMDRHWSSIWILVLVGVNYFSAISIFTANTLWVTEAFPRWAAPAIVVVGAGGYAVSFGLSTGIFGWIQSQGLSATYIELGMVTFAVGLVGLPINFWGKQCRQYIYKRWGDNDDQ</sequence>
<dbReference type="InParanoid" id="A0A132B3F8"/>
<feature type="transmembrane region" description="Helical" evidence="5">
    <location>
        <begin position="93"/>
        <end position="113"/>
    </location>
</feature>
<dbReference type="EMBL" id="KQ947442">
    <property type="protein sequence ID" value="KUJ06922.1"/>
    <property type="molecule type" value="Genomic_DNA"/>
</dbReference>
<feature type="transmembrane region" description="Helical" evidence="5">
    <location>
        <begin position="120"/>
        <end position="139"/>
    </location>
</feature>
<feature type="transmembrane region" description="Helical" evidence="5">
    <location>
        <begin position="179"/>
        <end position="202"/>
    </location>
</feature>
<evidence type="ECO:0000259" key="6">
    <source>
        <dbReference type="PROSITE" id="PS50850"/>
    </source>
</evidence>
<dbReference type="InterPro" id="IPR020846">
    <property type="entry name" value="MFS_dom"/>
</dbReference>
<dbReference type="RefSeq" id="XP_018061277.1">
    <property type="nucleotide sequence ID" value="XM_018223326.1"/>
</dbReference>
<keyword evidence="4 5" id="KW-0472">Membrane</keyword>
<feature type="transmembrane region" description="Helical" evidence="5">
    <location>
        <begin position="208"/>
        <end position="228"/>
    </location>
</feature>
<keyword evidence="8" id="KW-1185">Reference proteome</keyword>
<dbReference type="GO" id="GO:0022857">
    <property type="term" value="F:transmembrane transporter activity"/>
    <property type="evidence" value="ECO:0007669"/>
    <property type="project" value="InterPro"/>
</dbReference>
<evidence type="ECO:0000256" key="2">
    <source>
        <dbReference type="ARBA" id="ARBA00022692"/>
    </source>
</evidence>
<dbReference type="SUPFAM" id="SSF103473">
    <property type="entry name" value="MFS general substrate transporter"/>
    <property type="match status" value="1"/>
</dbReference>
<feature type="transmembrane region" description="Helical" evidence="5">
    <location>
        <begin position="397"/>
        <end position="415"/>
    </location>
</feature>
<gene>
    <name evidence="7" type="ORF">LY89DRAFT_790024</name>
</gene>
<accession>A0A132B3F8</accession>
<evidence type="ECO:0000256" key="1">
    <source>
        <dbReference type="ARBA" id="ARBA00004141"/>
    </source>
</evidence>
<dbReference type="InterPro" id="IPR036259">
    <property type="entry name" value="MFS_trans_sf"/>
</dbReference>
<dbReference type="Proteomes" id="UP000070700">
    <property type="component" value="Unassembled WGS sequence"/>
</dbReference>
<organism evidence="7 8">
    <name type="scientific">Mollisia scopiformis</name>
    <name type="common">Conifer needle endophyte fungus</name>
    <name type="synonym">Phialocephala scopiformis</name>
    <dbReference type="NCBI Taxonomy" id="149040"/>
    <lineage>
        <taxon>Eukaryota</taxon>
        <taxon>Fungi</taxon>
        <taxon>Dikarya</taxon>
        <taxon>Ascomycota</taxon>
        <taxon>Pezizomycotina</taxon>
        <taxon>Leotiomycetes</taxon>
        <taxon>Helotiales</taxon>
        <taxon>Mollisiaceae</taxon>
        <taxon>Mollisia</taxon>
    </lineage>
</organism>
<dbReference type="InterPro" id="IPR011701">
    <property type="entry name" value="MFS"/>
</dbReference>
<dbReference type="OrthoDB" id="268400at2759"/>
<feature type="transmembrane region" description="Helical" evidence="5">
    <location>
        <begin position="145"/>
        <end position="167"/>
    </location>
</feature>
<feature type="domain" description="Major facilitator superfamily (MFS) profile" evidence="6">
    <location>
        <begin position="51"/>
        <end position="515"/>
    </location>
</feature>
<dbReference type="AlphaFoldDB" id="A0A132B3F8"/>
<evidence type="ECO:0000313" key="7">
    <source>
        <dbReference type="EMBL" id="KUJ06922.1"/>
    </source>
</evidence>